<name>A0A0R1XS30_9LACO</name>
<dbReference type="PATRIC" id="fig|1423734.3.peg.84"/>
<dbReference type="AlphaFoldDB" id="A0A0R1XS30"/>
<dbReference type="RefSeq" id="WP_057002744.1">
    <property type="nucleotide sequence ID" value="NZ_AZGA01000062.1"/>
</dbReference>
<keyword evidence="1" id="KW-0175">Coiled coil</keyword>
<evidence type="ECO:0000313" key="4">
    <source>
        <dbReference type="Proteomes" id="UP000051236"/>
    </source>
</evidence>
<evidence type="ECO:0000256" key="2">
    <source>
        <dbReference type="SAM" id="MobiDB-lite"/>
    </source>
</evidence>
<organism evidence="3 4">
    <name type="scientific">Agrilactobacillus composti DSM 18527 = JCM 14202</name>
    <dbReference type="NCBI Taxonomy" id="1423734"/>
    <lineage>
        <taxon>Bacteria</taxon>
        <taxon>Bacillati</taxon>
        <taxon>Bacillota</taxon>
        <taxon>Bacilli</taxon>
        <taxon>Lactobacillales</taxon>
        <taxon>Lactobacillaceae</taxon>
        <taxon>Agrilactobacillus</taxon>
    </lineage>
</organism>
<feature type="compositionally biased region" description="Basic and acidic residues" evidence="2">
    <location>
        <begin position="632"/>
        <end position="642"/>
    </location>
</feature>
<dbReference type="STRING" id="1423734.FC83_GL000085"/>
<feature type="region of interest" description="Disordered" evidence="2">
    <location>
        <begin position="632"/>
        <end position="659"/>
    </location>
</feature>
<dbReference type="InterPro" id="IPR027417">
    <property type="entry name" value="P-loop_NTPase"/>
</dbReference>
<keyword evidence="4" id="KW-1185">Reference proteome</keyword>
<feature type="coiled-coil region" evidence="1">
    <location>
        <begin position="371"/>
        <end position="408"/>
    </location>
</feature>
<dbReference type="Proteomes" id="UP000051236">
    <property type="component" value="Unassembled WGS sequence"/>
</dbReference>
<dbReference type="Pfam" id="PF13558">
    <property type="entry name" value="SbcC_Walker_B"/>
    <property type="match status" value="1"/>
</dbReference>
<evidence type="ECO:0000313" key="3">
    <source>
        <dbReference type="EMBL" id="KRM32994.1"/>
    </source>
</evidence>
<dbReference type="EMBL" id="AZGA01000062">
    <property type="protein sequence ID" value="KRM32994.1"/>
    <property type="molecule type" value="Genomic_DNA"/>
</dbReference>
<dbReference type="eggNOG" id="COG1196">
    <property type="taxonomic scope" value="Bacteria"/>
</dbReference>
<comment type="caution">
    <text evidence="3">The sequence shown here is derived from an EMBL/GenBank/DDBJ whole genome shotgun (WGS) entry which is preliminary data.</text>
</comment>
<protein>
    <submittedName>
        <fullName evidence="3">Chromosome segregation ATPase</fullName>
    </submittedName>
</protein>
<feature type="coiled-coil region" evidence="1">
    <location>
        <begin position="302"/>
        <end position="343"/>
    </location>
</feature>
<reference evidence="3 4" key="1">
    <citation type="journal article" date="2015" name="Genome Announc.">
        <title>Expanding the biotechnology potential of lactobacilli through comparative genomics of 213 strains and associated genera.</title>
        <authorList>
            <person name="Sun Z."/>
            <person name="Harris H.M."/>
            <person name="McCann A."/>
            <person name="Guo C."/>
            <person name="Argimon S."/>
            <person name="Zhang W."/>
            <person name="Yang X."/>
            <person name="Jeffery I.B."/>
            <person name="Cooney J.C."/>
            <person name="Kagawa T.F."/>
            <person name="Liu W."/>
            <person name="Song Y."/>
            <person name="Salvetti E."/>
            <person name="Wrobel A."/>
            <person name="Rasinkangas P."/>
            <person name="Parkhill J."/>
            <person name="Rea M.C."/>
            <person name="O'Sullivan O."/>
            <person name="Ritari J."/>
            <person name="Douillard F.P."/>
            <person name="Paul Ross R."/>
            <person name="Yang R."/>
            <person name="Briner A.E."/>
            <person name="Felis G.E."/>
            <person name="de Vos W.M."/>
            <person name="Barrangou R."/>
            <person name="Klaenhammer T.R."/>
            <person name="Caufield P.W."/>
            <person name="Cui Y."/>
            <person name="Zhang H."/>
            <person name="O'Toole P.W."/>
        </authorList>
    </citation>
    <scope>NUCLEOTIDE SEQUENCE [LARGE SCALE GENOMIC DNA]</scope>
    <source>
        <strain evidence="3 4">DSM 18527</strain>
    </source>
</reference>
<proteinExistence type="predicted"/>
<evidence type="ECO:0000256" key="1">
    <source>
        <dbReference type="SAM" id="Coils"/>
    </source>
</evidence>
<dbReference type="SUPFAM" id="SSF52540">
    <property type="entry name" value="P-loop containing nucleoside triphosphate hydrolases"/>
    <property type="match status" value="1"/>
</dbReference>
<accession>A0A0R1XS30</accession>
<sequence>MTDSQQLTPVSYHLRQFNKYAHLDMPASKNGNLTIIGENAVGKTTLANCFFPMLIDGAIATPSFNAAKGTDKISQSATTRNSARDTRTFESMLLGWGPGAMKVRTGYTYMRLAASKRQVILGIGAHRATGDTRKPTWWFVVISDDPSRQLNLQTTDSTGACLDKAAFLKANGDLGADLHLFESALDYRDFVASRIYGFSNGETLGKLANVYRLLASPILTSGNAKFSPIKAALQNAQEGIDDQVIQAVANSQREVNRNLGLLDRLKHGQDRLQKLQNTIFWGNLNHLNELILSRYSDTHAAYEQAQIDAAQAQQKVTKYADQIKLLQENIQNNQAHLDQLRDAQIQQKSIRQQRALYQTQIDTETKRLQTYQYYQDQLTTLTAKQQELQDQQNDLAVQQDQLQRHQLSPLQAQISTQAAHLTEFASAIAQINPTEVARQIRVYLRQLKQQLNDYHHLADTMASLSEDVAIVQDMQGQMATSIDQHLPGPLLGRARPALQQDNQTIHTQGAAKMNAQYQALADQQAQLLDEHPDLRAALTREDLVATLTGFQKEFAQIIAQIEGLDQEQANLDQAAGNTAQQIQAIQNSLNLDPDFEVDQVTAAIAAANEKLANLVIDPTIDDQLAQVAKEHQDLTQAEREATQQKSMAEGRAQAAATASDQHAATLQQLRQAILEPLTTLAPYCPDDVTLADIDATITFVTTHRAKVRGNSYAQVSNRISHLIHNNNRDGVDRDALDVLFEDRDQPAIASAMRQQHAIEKNDLTVVAFDLHAAQAILAADRTGVEQALTQLEQGNDFAQTTYLGAATQLITAQYQAIDAYNDMLVQGAGDNNSIKLKVALTPATVTPEVIAEARDPQLEQRPALLAEIKKRLEKLANDADVADDEGDFQAAARALLDTRQWSDFNVLIKRRQSAEDNYEAVDNKFVQSGGSGAEKAQAMVLPLLLVPKMVLRQATLADTPYLVMFDEFADKLDPETAKSFVNTIARFGFCFIATMPNGAQNKILADGVANIAYTVLAPQQQDDGLFHQNRVEPALIWQQEVPS</sequence>
<gene>
    <name evidence="3" type="ORF">FC83_GL000085</name>
</gene>